<gene>
    <name evidence="1" type="ORF">EVOR1521_LOCUS28200</name>
</gene>
<reference evidence="1" key="1">
    <citation type="submission" date="2023-08" db="EMBL/GenBank/DDBJ databases">
        <authorList>
            <person name="Chen Y."/>
            <person name="Shah S."/>
            <person name="Dougan E. K."/>
            <person name="Thang M."/>
            <person name="Chan C."/>
        </authorList>
    </citation>
    <scope>NUCLEOTIDE SEQUENCE</scope>
</reference>
<evidence type="ECO:0000313" key="1">
    <source>
        <dbReference type="EMBL" id="CAJ1406167.1"/>
    </source>
</evidence>
<dbReference type="Proteomes" id="UP001178507">
    <property type="component" value="Unassembled WGS sequence"/>
</dbReference>
<organism evidence="1 2">
    <name type="scientific">Effrenium voratum</name>
    <dbReference type="NCBI Taxonomy" id="2562239"/>
    <lineage>
        <taxon>Eukaryota</taxon>
        <taxon>Sar</taxon>
        <taxon>Alveolata</taxon>
        <taxon>Dinophyceae</taxon>
        <taxon>Suessiales</taxon>
        <taxon>Symbiodiniaceae</taxon>
        <taxon>Effrenium</taxon>
    </lineage>
</organism>
<name>A0AA36JID4_9DINO</name>
<comment type="caution">
    <text evidence="1">The sequence shown here is derived from an EMBL/GenBank/DDBJ whole genome shotgun (WGS) entry which is preliminary data.</text>
</comment>
<keyword evidence="2" id="KW-1185">Reference proteome</keyword>
<dbReference type="EMBL" id="CAUJNA010003618">
    <property type="protein sequence ID" value="CAJ1406167.1"/>
    <property type="molecule type" value="Genomic_DNA"/>
</dbReference>
<dbReference type="AlphaFoldDB" id="A0AA36JID4"/>
<accession>A0AA36JID4</accession>
<evidence type="ECO:0000313" key="2">
    <source>
        <dbReference type="Proteomes" id="UP001178507"/>
    </source>
</evidence>
<sequence>MPPWQGEALRKVQVLTWKTEIAASARQAEATLRSLPCVLASSSTTVLNAVLALMGLHSVQLLSTWRFENARRSEIVPALKPELWYREELRWRKMPQALPLSGLLWLVASADSFVRRQIDQLSPLQKTGVTGRASRRLQKTEAMRQKVWGT</sequence>
<protein>
    <submittedName>
        <fullName evidence="1">Uncharacterized protein</fullName>
    </submittedName>
</protein>
<proteinExistence type="predicted"/>